<keyword evidence="8" id="KW-0732">Signal</keyword>
<gene>
    <name evidence="10" type="ORF">RUM44_007634</name>
</gene>
<dbReference type="Proteomes" id="UP001359485">
    <property type="component" value="Unassembled WGS sequence"/>
</dbReference>
<evidence type="ECO:0000256" key="1">
    <source>
        <dbReference type="ARBA" id="ARBA00001913"/>
    </source>
</evidence>
<evidence type="ECO:0000256" key="2">
    <source>
        <dbReference type="ARBA" id="ARBA00004613"/>
    </source>
</evidence>
<evidence type="ECO:0000256" key="8">
    <source>
        <dbReference type="SAM" id="SignalP"/>
    </source>
</evidence>
<keyword evidence="6" id="KW-0443">Lipid metabolism</keyword>
<dbReference type="InterPro" id="IPR033113">
    <property type="entry name" value="PLA2_histidine"/>
</dbReference>
<evidence type="ECO:0000313" key="11">
    <source>
        <dbReference type="Proteomes" id="UP001359485"/>
    </source>
</evidence>
<dbReference type="InterPro" id="IPR016090">
    <property type="entry name" value="PLA2-like_dom"/>
</dbReference>
<proteinExistence type="predicted"/>
<keyword evidence="11" id="KW-1185">Reference proteome</keyword>
<dbReference type="EC" id="3.1.1.4" evidence="3"/>
<reference evidence="10 11" key="1">
    <citation type="submission" date="2023-09" db="EMBL/GenBank/DDBJ databases">
        <title>Genomes of two closely related lineages of the louse Polyplax serrata with different host specificities.</title>
        <authorList>
            <person name="Martinu J."/>
            <person name="Tarabai H."/>
            <person name="Stefka J."/>
            <person name="Hypsa V."/>
        </authorList>
    </citation>
    <scope>NUCLEOTIDE SEQUENCE [LARGE SCALE GENOMIC DNA]</scope>
    <source>
        <strain evidence="10">98ZLc_SE</strain>
    </source>
</reference>
<comment type="subcellular location">
    <subcellularLocation>
        <location evidence="2">Secreted</location>
    </subcellularLocation>
</comment>
<feature type="domain" description="Phospholipase A2-like central" evidence="9">
    <location>
        <begin position="194"/>
        <end position="288"/>
    </location>
</feature>
<keyword evidence="4" id="KW-0964">Secreted</keyword>
<dbReference type="Pfam" id="PF05826">
    <property type="entry name" value="Phospholip_A2_2"/>
    <property type="match status" value="1"/>
</dbReference>
<dbReference type="PROSITE" id="PS00118">
    <property type="entry name" value="PA2_HIS"/>
    <property type="match status" value="1"/>
</dbReference>
<evidence type="ECO:0000259" key="9">
    <source>
        <dbReference type="Pfam" id="PF05826"/>
    </source>
</evidence>
<dbReference type="EMBL" id="JAWJWF010000002">
    <property type="protein sequence ID" value="KAK6637220.1"/>
    <property type="molecule type" value="Genomic_DNA"/>
</dbReference>
<evidence type="ECO:0000256" key="5">
    <source>
        <dbReference type="ARBA" id="ARBA00022963"/>
    </source>
</evidence>
<evidence type="ECO:0000256" key="3">
    <source>
        <dbReference type="ARBA" id="ARBA00013278"/>
    </source>
</evidence>
<evidence type="ECO:0000256" key="7">
    <source>
        <dbReference type="ARBA" id="ARBA00029903"/>
    </source>
</evidence>
<dbReference type="PANTHER" id="PTHR12253">
    <property type="entry name" value="RH14732P"/>
    <property type="match status" value="1"/>
</dbReference>
<sequence>MEVPVPFYFFIAVFVSLTTAKECGLMCSIRKRTLYREPTKDVPGPEKNYTGIRLRYDSLLIIYYHEQTVAIVEVSETRELFNCELLEVRYLLLEIMRNYLTPSSSTEYEVTENPSNKTKKLSFDDIYDVSRTEQDRKAALESLRPAIPNQNKIRFHDMLDLMAQCHKLEPPSSTHHNGFVKEEIKEVTGILRGIFPGTKWCGAGDIAGSYHDLGPDTQLDKCCRSHDLCPVKVAGFRTQYNATNYSLYTKTHCDCDDIFYDCLKALHTTRANILGDIYFNVARFMCVEDIPPELVTTSTKKFVYRGKKY</sequence>
<comment type="cofactor">
    <cofactor evidence="1">
        <name>Ca(2+)</name>
        <dbReference type="ChEBI" id="CHEBI:29108"/>
    </cofactor>
</comment>
<evidence type="ECO:0000256" key="4">
    <source>
        <dbReference type="ARBA" id="ARBA00022525"/>
    </source>
</evidence>
<protein>
    <recommendedName>
        <fullName evidence="3">phospholipase A2</fullName>
        <ecNumber evidence="3">3.1.1.4</ecNumber>
    </recommendedName>
    <alternativeName>
        <fullName evidence="7">Phosphatidylcholine 2-acylhydrolase</fullName>
    </alternativeName>
</protein>
<organism evidence="10 11">
    <name type="scientific">Polyplax serrata</name>
    <name type="common">Common mouse louse</name>
    <dbReference type="NCBI Taxonomy" id="468196"/>
    <lineage>
        <taxon>Eukaryota</taxon>
        <taxon>Metazoa</taxon>
        <taxon>Ecdysozoa</taxon>
        <taxon>Arthropoda</taxon>
        <taxon>Hexapoda</taxon>
        <taxon>Insecta</taxon>
        <taxon>Pterygota</taxon>
        <taxon>Neoptera</taxon>
        <taxon>Paraneoptera</taxon>
        <taxon>Psocodea</taxon>
        <taxon>Troctomorpha</taxon>
        <taxon>Phthiraptera</taxon>
        <taxon>Anoplura</taxon>
        <taxon>Polyplacidae</taxon>
        <taxon>Polyplax</taxon>
    </lineage>
</organism>
<dbReference type="InterPro" id="IPR036444">
    <property type="entry name" value="PLipase_A2_dom_sf"/>
</dbReference>
<dbReference type="SUPFAM" id="SSF48619">
    <property type="entry name" value="Phospholipase A2, PLA2"/>
    <property type="match status" value="1"/>
</dbReference>
<comment type="caution">
    <text evidence="10">The sequence shown here is derived from an EMBL/GenBank/DDBJ whole genome shotgun (WGS) entry which is preliminary data.</text>
</comment>
<feature type="signal peptide" evidence="8">
    <location>
        <begin position="1"/>
        <end position="20"/>
    </location>
</feature>
<feature type="chain" id="PRO_5046262082" description="phospholipase A2" evidence="8">
    <location>
        <begin position="21"/>
        <end position="309"/>
    </location>
</feature>
<accession>A0ABR1B700</accession>
<evidence type="ECO:0000313" key="10">
    <source>
        <dbReference type="EMBL" id="KAK6637220.1"/>
    </source>
</evidence>
<evidence type="ECO:0000256" key="6">
    <source>
        <dbReference type="ARBA" id="ARBA00023098"/>
    </source>
</evidence>
<keyword evidence="5" id="KW-0442">Lipid degradation</keyword>
<dbReference type="Gene3D" id="1.20.90.10">
    <property type="entry name" value="Phospholipase A2 domain"/>
    <property type="match status" value="1"/>
</dbReference>
<name>A0ABR1B700_POLSC</name>